<dbReference type="EMBL" id="UYRT01078974">
    <property type="protein sequence ID" value="VDN19698.1"/>
    <property type="molecule type" value="Genomic_DNA"/>
</dbReference>
<dbReference type="WBParaSite" id="GPUH_0001203301-mRNA-1">
    <property type="protein sequence ID" value="GPUH_0001203301-mRNA-1"/>
    <property type="gene ID" value="GPUH_0001203301"/>
</dbReference>
<name>A0A183DTH8_9BILA</name>
<protein>
    <submittedName>
        <fullName evidence="3">DM5 domain-containing protein</fullName>
    </submittedName>
</protein>
<evidence type="ECO:0000313" key="2">
    <source>
        <dbReference type="Proteomes" id="UP000271098"/>
    </source>
</evidence>
<keyword evidence="2" id="KW-1185">Reference proteome</keyword>
<proteinExistence type="predicted"/>
<reference evidence="1 2" key="2">
    <citation type="submission" date="2018-11" db="EMBL/GenBank/DDBJ databases">
        <authorList>
            <consortium name="Pathogen Informatics"/>
        </authorList>
    </citation>
    <scope>NUCLEOTIDE SEQUENCE [LARGE SCALE GENOMIC DNA]</scope>
</reference>
<accession>A0A183DTH8</accession>
<dbReference type="AlphaFoldDB" id="A0A183DTH8"/>
<gene>
    <name evidence="1" type="ORF">GPUH_LOCUS12019</name>
</gene>
<organism evidence="3">
    <name type="scientific">Gongylonema pulchrum</name>
    <dbReference type="NCBI Taxonomy" id="637853"/>
    <lineage>
        <taxon>Eukaryota</taxon>
        <taxon>Metazoa</taxon>
        <taxon>Ecdysozoa</taxon>
        <taxon>Nematoda</taxon>
        <taxon>Chromadorea</taxon>
        <taxon>Rhabditida</taxon>
        <taxon>Spirurina</taxon>
        <taxon>Spiruromorpha</taxon>
        <taxon>Spiruroidea</taxon>
        <taxon>Gongylonematidae</taxon>
        <taxon>Gongylonema</taxon>
    </lineage>
</organism>
<evidence type="ECO:0000313" key="3">
    <source>
        <dbReference type="WBParaSite" id="GPUH_0001203301-mRNA-1"/>
    </source>
</evidence>
<sequence length="245" mass="27276">MFTILIAAVVDVATFTGIAAADNLVLYYPVYPQYVVPRHLQNFERNAPPRSHQLFKVRRHRILKTADPLQNEVEPFEVNTDIDYAQYDTNKPLAVENDKTTTSSTGLGFGNSIIPQGLQNGSPIRLYAHFDTKSNKFVIQEQLKFPIRGEGYAHRAAAAPIFSPLSQAHSVGQKKTGSPVDGRAAINMLTGMQKPATRLRFHGPSTTFRSRPSFPLIKKTPKVWTTSPTTVIDGDATVEFFRCML</sequence>
<dbReference type="Proteomes" id="UP000271098">
    <property type="component" value="Unassembled WGS sequence"/>
</dbReference>
<evidence type="ECO:0000313" key="1">
    <source>
        <dbReference type="EMBL" id="VDN19698.1"/>
    </source>
</evidence>
<reference evidence="3" key="1">
    <citation type="submission" date="2016-06" db="UniProtKB">
        <authorList>
            <consortium name="WormBaseParasite"/>
        </authorList>
    </citation>
    <scope>IDENTIFICATION</scope>
</reference>